<feature type="transmembrane region" description="Helical" evidence="2">
    <location>
        <begin position="68"/>
        <end position="89"/>
    </location>
</feature>
<keyword evidence="2" id="KW-0472">Membrane</keyword>
<evidence type="ECO:0000313" key="3">
    <source>
        <dbReference type="EMBL" id="KAK8776372.1"/>
    </source>
</evidence>
<feature type="non-terminal residue" evidence="3">
    <location>
        <position position="1"/>
    </location>
</feature>
<feature type="transmembrane region" description="Helical" evidence="2">
    <location>
        <begin position="110"/>
        <end position="129"/>
    </location>
</feature>
<dbReference type="EMBL" id="JARKHS020013036">
    <property type="protein sequence ID" value="KAK8776372.1"/>
    <property type="molecule type" value="Genomic_DNA"/>
</dbReference>
<reference evidence="3 4" key="1">
    <citation type="journal article" date="2023" name="Arcadia Sci">
        <title>De novo assembly of a long-read Amblyomma americanum tick genome.</title>
        <authorList>
            <person name="Chou S."/>
            <person name="Poskanzer K.E."/>
            <person name="Rollins M."/>
            <person name="Thuy-Boun P.S."/>
        </authorList>
    </citation>
    <scope>NUCLEOTIDE SEQUENCE [LARGE SCALE GENOMIC DNA]</scope>
    <source>
        <strain evidence="3">F_SG_1</strain>
        <tissue evidence="3">Salivary glands</tissue>
    </source>
</reference>
<dbReference type="Proteomes" id="UP001321473">
    <property type="component" value="Unassembled WGS sequence"/>
</dbReference>
<sequence>VRKGSGVKATVQGKMDEVKKSIAAFLGVAKDLHVTYAPGLTEGVNATIAKLRLLDSDPPDDVAELLPMYTAGIISAVVVMAVVTVAYVIGNNCSCCGNRTGLCSLRTGSWVLSTGVLFYLVTFSVPMLASSVSMALSIAIERYVCHPVENPASPQSREVVAFAYGLLFPKPTKKGPAEKAQGSRSGGSKRQGQAETFEELRFVDDERDDDAESGINVAAELHRHAHQLMETAGEGPLGNLDTPDVILLDSSSSENTLPGTEEALYIPQIQPASRMRYVLRKHVTMLDQTSGRFAGSSNRYGAVKSLRSRSMSSAYSERRRKRAIIHRDGHPNEQAGEDGKELVGADGGTYVLLLPDEDNIAVHRRRQMLRHNSHGRVIGDDEVVDSGTELFAVLKDVAGYRKRQRDVLHQDRHVVGNVLFDEGESPVLSPLWEGTSTESLPARSGSEARSGVGIYSADIKKSATVARRKNADVGLDDFRPRQESMPLGLLGDVSFSIDDGPKGNQAVVLKRQWKVEKDTTFPGHWTEKVDVPEGKPPVDKLQAARKLLTLDAVLGILKRFADCDHDGLSAYELLGNDLFLDLAAILLGDDSPWLGVFAESGVPPKFGAMDKLSVDIPPPEVPPELKNRLSSIASDSLKPSFFDGVEQSATAAKTALQSVIASREALKAWLQNPPQQGAPAQPYVTKAVADLDAITPDAVDSFEKSVQKVTTACDAVKKVIMVDQQTSITVGSHCLY</sequence>
<evidence type="ECO:0000256" key="2">
    <source>
        <dbReference type="SAM" id="Phobius"/>
    </source>
</evidence>
<name>A0AAQ4ENL7_AMBAM</name>
<protein>
    <submittedName>
        <fullName evidence="3">Uncharacterized protein</fullName>
    </submittedName>
</protein>
<comment type="caution">
    <text evidence="3">The sequence shown here is derived from an EMBL/GenBank/DDBJ whole genome shotgun (WGS) entry which is preliminary data.</text>
</comment>
<keyword evidence="2" id="KW-0812">Transmembrane</keyword>
<organism evidence="3 4">
    <name type="scientific">Amblyomma americanum</name>
    <name type="common">Lone star tick</name>
    <dbReference type="NCBI Taxonomy" id="6943"/>
    <lineage>
        <taxon>Eukaryota</taxon>
        <taxon>Metazoa</taxon>
        <taxon>Ecdysozoa</taxon>
        <taxon>Arthropoda</taxon>
        <taxon>Chelicerata</taxon>
        <taxon>Arachnida</taxon>
        <taxon>Acari</taxon>
        <taxon>Parasitiformes</taxon>
        <taxon>Ixodida</taxon>
        <taxon>Ixodoidea</taxon>
        <taxon>Ixodidae</taxon>
        <taxon>Amblyomminae</taxon>
        <taxon>Amblyomma</taxon>
    </lineage>
</organism>
<gene>
    <name evidence="3" type="ORF">V5799_030280</name>
</gene>
<dbReference type="AlphaFoldDB" id="A0AAQ4ENL7"/>
<proteinExistence type="predicted"/>
<keyword evidence="2" id="KW-1133">Transmembrane helix</keyword>
<keyword evidence="4" id="KW-1185">Reference proteome</keyword>
<evidence type="ECO:0000256" key="1">
    <source>
        <dbReference type="SAM" id="MobiDB-lite"/>
    </source>
</evidence>
<evidence type="ECO:0000313" key="4">
    <source>
        <dbReference type="Proteomes" id="UP001321473"/>
    </source>
</evidence>
<accession>A0AAQ4ENL7</accession>
<feature type="region of interest" description="Disordered" evidence="1">
    <location>
        <begin position="173"/>
        <end position="209"/>
    </location>
</feature>
<feature type="compositionally biased region" description="Low complexity" evidence="1">
    <location>
        <begin position="179"/>
        <end position="194"/>
    </location>
</feature>